<dbReference type="InterPro" id="IPR043129">
    <property type="entry name" value="ATPase_NBD"/>
</dbReference>
<dbReference type="Proteomes" id="UP000478052">
    <property type="component" value="Unassembled WGS sequence"/>
</dbReference>
<dbReference type="EMBL" id="VUJU01006578">
    <property type="protein sequence ID" value="KAF0748184.1"/>
    <property type="molecule type" value="Genomic_DNA"/>
</dbReference>
<gene>
    <name evidence="1" type="ORF">FWK35_00015702</name>
</gene>
<dbReference type="InterPro" id="IPR004000">
    <property type="entry name" value="Actin"/>
</dbReference>
<evidence type="ECO:0000313" key="2">
    <source>
        <dbReference type="Proteomes" id="UP000478052"/>
    </source>
</evidence>
<dbReference type="Pfam" id="PF00022">
    <property type="entry name" value="Actin"/>
    <property type="match status" value="1"/>
</dbReference>
<organism evidence="1 2">
    <name type="scientific">Aphis craccivora</name>
    <name type="common">Cowpea aphid</name>
    <dbReference type="NCBI Taxonomy" id="307492"/>
    <lineage>
        <taxon>Eukaryota</taxon>
        <taxon>Metazoa</taxon>
        <taxon>Ecdysozoa</taxon>
        <taxon>Arthropoda</taxon>
        <taxon>Hexapoda</taxon>
        <taxon>Insecta</taxon>
        <taxon>Pterygota</taxon>
        <taxon>Neoptera</taxon>
        <taxon>Paraneoptera</taxon>
        <taxon>Hemiptera</taxon>
        <taxon>Sternorrhyncha</taxon>
        <taxon>Aphidomorpha</taxon>
        <taxon>Aphidoidea</taxon>
        <taxon>Aphididae</taxon>
        <taxon>Aphidini</taxon>
        <taxon>Aphis</taxon>
        <taxon>Aphis</taxon>
    </lineage>
</organism>
<sequence length="89" mass="10429">MLGISQRPIYGGQFAKDNQGVLNISDPIKNCIITDWDAMEDVWFHMYYEQLLIPPENYAILHTEPTHNSIPCRDKLFEVNIELLKYIFV</sequence>
<keyword evidence="2" id="KW-1185">Reference proteome</keyword>
<comment type="caution">
    <text evidence="1">The sequence shown here is derived from an EMBL/GenBank/DDBJ whole genome shotgun (WGS) entry which is preliminary data.</text>
</comment>
<dbReference type="OrthoDB" id="5132116at2759"/>
<dbReference type="AlphaFoldDB" id="A0A6G0Y3A3"/>
<proteinExistence type="predicted"/>
<accession>A0A6G0Y3A3</accession>
<dbReference type="Gene3D" id="3.30.420.40">
    <property type="match status" value="1"/>
</dbReference>
<reference evidence="1 2" key="1">
    <citation type="submission" date="2019-08" db="EMBL/GenBank/DDBJ databases">
        <title>Whole genome of Aphis craccivora.</title>
        <authorList>
            <person name="Voronova N.V."/>
            <person name="Shulinski R.S."/>
            <person name="Bandarenka Y.V."/>
            <person name="Zhorov D.G."/>
            <person name="Warner D."/>
        </authorList>
    </citation>
    <scope>NUCLEOTIDE SEQUENCE [LARGE SCALE GENOMIC DNA]</scope>
    <source>
        <strain evidence="1">180601</strain>
        <tissue evidence="1">Whole Body</tissue>
    </source>
</reference>
<name>A0A6G0Y3A3_APHCR</name>
<evidence type="ECO:0000313" key="1">
    <source>
        <dbReference type="EMBL" id="KAF0748184.1"/>
    </source>
</evidence>
<protein>
    <submittedName>
        <fullName evidence="1">Actin-like</fullName>
    </submittedName>
</protein>
<dbReference type="SUPFAM" id="SSF53067">
    <property type="entry name" value="Actin-like ATPase domain"/>
    <property type="match status" value="1"/>
</dbReference>